<accession>A0A5N6T404</accession>
<evidence type="ECO:0000313" key="3">
    <source>
        <dbReference type="Proteomes" id="UP000325672"/>
    </source>
</evidence>
<gene>
    <name evidence="2" type="ORF">BDV38DRAFT_238517</name>
</gene>
<reference evidence="2 3" key="1">
    <citation type="submission" date="2019-04" db="EMBL/GenBank/DDBJ databases">
        <title>Friends and foes A comparative genomics study of 23 Aspergillus species from section Flavi.</title>
        <authorList>
            <consortium name="DOE Joint Genome Institute"/>
            <person name="Kjaerbolling I."/>
            <person name="Vesth T."/>
            <person name="Frisvad J.C."/>
            <person name="Nybo J.L."/>
            <person name="Theobald S."/>
            <person name="Kildgaard S."/>
            <person name="Isbrandt T."/>
            <person name="Kuo A."/>
            <person name="Sato A."/>
            <person name="Lyhne E.K."/>
            <person name="Kogle M.E."/>
            <person name="Wiebenga A."/>
            <person name="Kun R.S."/>
            <person name="Lubbers R.J."/>
            <person name="Makela M.R."/>
            <person name="Barry K."/>
            <person name="Chovatia M."/>
            <person name="Clum A."/>
            <person name="Daum C."/>
            <person name="Haridas S."/>
            <person name="He G."/>
            <person name="LaButti K."/>
            <person name="Lipzen A."/>
            <person name="Mondo S."/>
            <person name="Riley R."/>
            <person name="Salamov A."/>
            <person name="Simmons B.A."/>
            <person name="Magnuson J.K."/>
            <person name="Henrissat B."/>
            <person name="Mortensen U.H."/>
            <person name="Larsen T.O."/>
            <person name="Devries R.P."/>
            <person name="Grigoriev I.V."/>
            <person name="Machida M."/>
            <person name="Baker S.E."/>
            <person name="Andersen M.R."/>
        </authorList>
    </citation>
    <scope>NUCLEOTIDE SEQUENCE [LARGE SCALE GENOMIC DNA]</scope>
    <source>
        <strain evidence="2 3">CBS 117625</strain>
    </source>
</reference>
<feature type="compositionally biased region" description="Gly residues" evidence="1">
    <location>
        <begin position="84"/>
        <end position="95"/>
    </location>
</feature>
<feature type="region of interest" description="Disordered" evidence="1">
    <location>
        <begin position="76"/>
        <end position="95"/>
    </location>
</feature>
<keyword evidence="3" id="KW-1185">Reference proteome</keyword>
<dbReference type="AlphaFoldDB" id="A0A5N6T404"/>
<name>A0A5N6T404_ASPPS</name>
<dbReference type="EMBL" id="ML743559">
    <property type="protein sequence ID" value="KAE8141027.1"/>
    <property type="molecule type" value="Genomic_DNA"/>
</dbReference>
<organism evidence="2 3">
    <name type="scientific">Aspergillus pseudotamarii</name>
    <dbReference type="NCBI Taxonomy" id="132259"/>
    <lineage>
        <taxon>Eukaryota</taxon>
        <taxon>Fungi</taxon>
        <taxon>Dikarya</taxon>
        <taxon>Ascomycota</taxon>
        <taxon>Pezizomycotina</taxon>
        <taxon>Eurotiomycetes</taxon>
        <taxon>Eurotiomycetidae</taxon>
        <taxon>Eurotiales</taxon>
        <taxon>Aspergillaceae</taxon>
        <taxon>Aspergillus</taxon>
        <taxon>Aspergillus subgen. Circumdati</taxon>
    </lineage>
</organism>
<sequence length="152" mass="15463">MPAHIPSGTFQQHTINDVLLILNASDETYSINEKFGFSTSVGLVYVEKLKLEGSITLRGKKLGIFCTEVDIAPDTTIDVSGTQGEPGLGEGTDGGDGGNAGELWMFVQRATASSLESLHIRAYGGDGGRGGDATASSGTGGKGGNGGNGGIK</sequence>
<dbReference type="Proteomes" id="UP000325672">
    <property type="component" value="Unassembled WGS sequence"/>
</dbReference>
<proteinExistence type="predicted"/>
<dbReference type="GeneID" id="43637885"/>
<feature type="region of interest" description="Disordered" evidence="1">
    <location>
        <begin position="126"/>
        <end position="152"/>
    </location>
</feature>
<evidence type="ECO:0000256" key="1">
    <source>
        <dbReference type="SAM" id="MobiDB-lite"/>
    </source>
</evidence>
<dbReference type="RefSeq" id="XP_031917090.1">
    <property type="nucleotide sequence ID" value="XM_032053675.1"/>
</dbReference>
<protein>
    <submittedName>
        <fullName evidence="2">Uncharacterized protein</fullName>
    </submittedName>
</protein>
<evidence type="ECO:0000313" key="2">
    <source>
        <dbReference type="EMBL" id="KAE8141027.1"/>
    </source>
</evidence>
<feature type="compositionally biased region" description="Gly residues" evidence="1">
    <location>
        <begin position="138"/>
        <end position="152"/>
    </location>
</feature>